<dbReference type="Proteomes" id="UP000255529">
    <property type="component" value="Unassembled WGS sequence"/>
</dbReference>
<proteinExistence type="predicted"/>
<dbReference type="EMBL" id="UGYN01000002">
    <property type="protein sequence ID" value="SUI70119.1"/>
    <property type="molecule type" value="Genomic_DNA"/>
</dbReference>
<evidence type="ECO:0000313" key="1">
    <source>
        <dbReference type="EMBL" id="SUI70119.1"/>
    </source>
</evidence>
<organism evidence="1 2">
    <name type="scientific">Serratia quinivorans</name>
    <dbReference type="NCBI Taxonomy" id="137545"/>
    <lineage>
        <taxon>Bacteria</taxon>
        <taxon>Pseudomonadati</taxon>
        <taxon>Pseudomonadota</taxon>
        <taxon>Gammaproteobacteria</taxon>
        <taxon>Enterobacterales</taxon>
        <taxon>Yersiniaceae</taxon>
        <taxon>Serratia</taxon>
    </lineage>
</organism>
<dbReference type="AlphaFoldDB" id="A0A379ZX66"/>
<gene>
    <name evidence="1" type="ORF">NCTC11544_03099</name>
</gene>
<reference evidence="1 2" key="1">
    <citation type="submission" date="2018-06" db="EMBL/GenBank/DDBJ databases">
        <authorList>
            <consortium name="Pathogen Informatics"/>
            <person name="Doyle S."/>
        </authorList>
    </citation>
    <scope>NUCLEOTIDE SEQUENCE [LARGE SCALE GENOMIC DNA]</scope>
    <source>
        <strain evidence="1 2">NCTC11544</strain>
    </source>
</reference>
<evidence type="ECO:0000313" key="2">
    <source>
        <dbReference type="Proteomes" id="UP000255529"/>
    </source>
</evidence>
<name>A0A379ZX66_9GAMM</name>
<protein>
    <submittedName>
        <fullName evidence="1">Uncharacterized protein</fullName>
    </submittedName>
</protein>
<accession>A0A379ZX66</accession>
<sequence>MKLFICLINEVNDKNYIIAEIWPGTKAKSKENNYTQLLFQTKAVLARGGFPEDTIITMPKYGICLNMNLLKPVPKDEYQKEGSFSDQGMFNYDIRT</sequence>